<protein>
    <recommendedName>
        <fullName evidence="1">Reverse transcriptase domain-containing protein</fullName>
    </recommendedName>
</protein>
<dbReference type="PANTHER" id="PTHR24559">
    <property type="entry name" value="TRANSPOSON TY3-I GAG-POL POLYPROTEIN"/>
    <property type="match status" value="1"/>
</dbReference>
<proteinExistence type="predicted"/>
<evidence type="ECO:0000313" key="2">
    <source>
        <dbReference type="EMBL" id="KAJ8874403.1"/>
    </source>
</evidence>
<dbReference type="InterPro" id="IPR053134">
    <property type="entry name" value="RNA-dir_DNA_polymerase"/>
</dbReference>
<dbReference type="PANTHER" id="PTHR24559:SF444">
    <property type="entry name" value="REVERSE TRANSCRIPTASE DOMAIN-CONTAINING PROTEIN"/>
    <property type="match status" value="1"/>
</dbReference>
<dbReference type="Gene3D" id="3.30.70.270">
    <property type="match status" value="1"/>
</dbReference>
<evidence type="ECO:0000259" key="1">
    <source>
        <dbReference type="Pfam" id="PF00078"/>
    </source>
</evidence>
<comment type="caution">
    <text evidence="2">The sequence shown here is derived from an EMBL/GenBank/DDBJ whole genome shotgun (WGS) entry which is preliminary data.</text>
</comment>
<sequence>MASTSLKSSVKGQCVITLCLRGYEYKDITVGILPDLCSDIIVGHDILKRHSSLQVTFGGEEALLDICSVAAANVEPAQLFTHLSPNCKPISIKSRRHTASDLQVIDSEIQNLPKEGIIEKSVSPWRAQVVVVTSENHRCRMAVDYSQTINRYAELDAFPLPRIDYIVNKVTSYKIYSLIDLRSAYFQVPIREEKPYTAFEASGQLYQFTRVPVGIRNGVLTFQRVMQKIVQDEDLKGVEMNLDNAIVGGLTQEEHDTNLKKFERRLCVKIQSHIEYG</sequence>
<evidence type="ECO:0000313" key="3">
    <source>
        <dbReference type="Proteomes" id="UP001159363"/>
    </source>
</evidence>
<dbReference type="CDD" id="cd01647">
    <property type="entry name" value="RT_LTR"/>
    <property type="match status" value="1"/>
</dbReference>
<dbReference type="InterPro" id="IPR043128">
    <property type="entry name" value="Rev_trsase/Diguanyl_cyclase"/>
</dbReference>
<organism evidence="2 3">
    <name type="scientific">Dryococelus australis</name>
    <dbReference type="NCBI Taxonomy" id="614101"/>
    <lineage>
        <taxon>Eukaryota</taxon>
        <taxon>Metazoa</taxon>
        <taxon>Ecdysozoa</taxon>
        <taxon>Arthropoda</taxon>
        <taxon>Hexapoda</taxon>
        <taxon>Insecta</taxon>
        <taxon>Pterygota</taxon>
        <taxon>Neoptera</taxon>
        <taxon>Polyneoptera</taxon>
        <taxon>Phasmatodea</taxon>
        <taxon>Verophasmatodea</taxon>
        <taxon>Anareolatae</taxon>
        <taxon>Phasmatidae</taxon>
        <taxon>Eurycanthinae</taxon>
        <taxon>Dryococelus</taxon>
    </lineage>
</organism>
<accession>A0ABQ9GQX7</accession>
<name>A0ABQ9GQX7_9NEOP</name>
<dbReference type="Proteomes" id="UP001159363">
    <property type="component" value="Chromosome 9"/>
</dbReference>
<dbReference type="InterPro" id="IPR043502">
    <property type="entry name" value="DNA/RNA_pol_sf"/>
</dbReference>
<keyword evidence="3" id="KW-1185">Reference proteome</keyword>
<reference evidence="2 3" key="1">
    <citation type="submission" date="2023-02" db="EMBL/GenBank/DDBJ databases">
        <title>LHISI_Scaffold_Assembly.</title>
        <authorList>
            <person name="Stuart O.P."/>
            <person name="Cleave R."/>
            <person name="Magrath M.J.L."/>
            <person name="Mikheyev A.S."/>
        </authorList>
    </citation>
    <scope>NUCLEOTIDE SEQUENCE [LARGE SCALE GENOMIC DNA]</scope>
    <source>
        <strain evidence="2">Daus_M_001</strain>
        <tissue evidence="2">Leg muscle</tissue>
    </source>
</reference>
<dbReference type="Pfam" id="PF00078">
    <property type="entry name" value="RVT_1"/>
    <property type="match status" value="1"/>
</dbReference>
<feature type="domain" description="Reverse transcriptase" evidence="1">
    <location>
        <begin position="147"/>
        <end position="266"/>
    </location>
</feature>
<dbReference type="Gene3D" id="3.10.10.10">
    <property type="entry name" value="HIV Type 1 Reverse Transcriptase, subunit A, domain 1"/>
    <property type="match status" value="1"/>
</dbReference>
<gene>
    <name evidence="2" type="ORF">PR048_025252</name>
</gene>
<dbReference type="SUPFAM" id="SSF56672">
    <property type="entry name" value="DNA/RNA polymerases"/>
    <property type="match status" value="1"/>
</dbReference>
<dbReference type="EMBL" id="JARBHB010000010">
    <property type="protein sequence ID" value="KAJ8874403.1"/>
    <property type="molecule type" value="Genomic_DNA"/>
</dbReference>
<dbReference type="InterPro" id="IPR000477">
    <property type="entry name" value="RT_dom"/>
</dbReference>